<dbReference type="Pfam" id="PF07721">
    <property type="entry name" value="TPR_4"/>
    <property type="match status" value="1"/>
</dbReference>
<dbReference type="Gene3D" id="1.10.287.110">
    <property type="entry name" value="DnaJ domain"/>
    <property type="match status" value="1"/>
</dbReference>
<dbReference type="EMBL" id="JAZHPZ010000014">
    <property type="protein sequence ID" value="MEF2968423.1"/>
    <property type="molecule type" value="Genomic_DNA"/>
</dbReference>
<keyword evidence="5" id="KW-1185">Reference proteome</keyword>
<dbReference type="Gene3D" id="1.25.40.10">
    <property type="entry name" value="Tetratricopeptide repeat domain"/>
    <property type="match status" value="5"/>
</dbReference>
<keyword evidence="1" id="KW-0235">DNA replication</keyword>
<protein>
    <submittedName>
        <fullName evidence="4">Tetratricopeptide repeat protein</fullName>
    </submittedName>
</protein>
<name>A0ABU7VXC9_9BACL</name>
<dbReference type="SUPFAM" id="SSF48452">
    <property type="entry name" value="TPR-like"/>
    <property type="match status" value="3"/>
</dbReference>
<dbReference type="SMART" id="SM00028">
    <property type="entry name" value="TPR"/>
    <property type="match status" value="7"/>
</dbReference>
<dbReference type="InterPro" id="IPR011990">
    <property type="entry name" value="TPR-like_helical_dom_sf"/>
</dbReference>
<reference evidence="4 5" key="1">
    <citation type="submission" date="2024-02" db="EMBL/GenBank/DDBJ databases">
        <title>A nitrogen-fixing paenibacillus bacterium.</title>
        <authorList>
            <person name="Zhang W.L."/>
            <person name="Chen S.F."/>
        </authorList>
    </citation>
    <scope>NUCLEOTIDE SEQUENCE [LARGE SCALE GENOMIC DNA]</scope>
    <source>
        <strain evidence="4 5">M1</strain>
    </source>
</reference>
<dbReference type="InterPro" id="IPR011717">
    <property type="entry name" value="TPR-4"/>
</dbReference>
<keyword evidence="2" id="KW-0346">Stress response</keyword>
<evidence type="ECO:0000259" key="3">
    <source>
        <dbReference type="PROSITE" id="PS50076"/>
    </source>
</evidence>
<dbReference type="RefSeq" id="WP_331848606.1">
    <property type="nucleotide sequence ID" value="NZ_JAZHPZ010000014.1"/>
</dbReference>
<dbReference type="PANTHER" id="PTHR12558">
    <property type="entry name" value="CELL DIVISION CYCLE 16,23,27"/>
    <property type="match status" value="1"/>
</dbReference>
<dbReference type="Proteomes" id="UP001306950">
    <property type="component" value="Unassembled WGS sequence"/>
</dbReference>
<dbReference type="CDD" id="cd06257">
    <property type="entry name" value="DnaJ"/>
    <property type="match status" value="1"/>
</dbReference>
<dbReference type="PROSITE" id="PS50076">
    <property type="entry name" value="DNAJ_2"/>
    <property type="match status" value="1"/>
</dbReference>
<evidence type="ECO:0000313" key="5">
    <source>
        <dbReference type="Proteomes" id="UP001306950"/>
    </source>
</evidence>
<gene>
    <name evidence="4" type="ORF">V3851_21540</name>
</gene>
<comment type="caution">
    <text evidence="4">The sequence shown here is derived from an EMBL/GenBank/DDBJ whole genome shotgun (WGS) entry which is preliminary data.</text>
</comment>
<evidence type="ECO:0000313" key="4">
    <source>
        <dbReference type="EMBL" id="MEF2968423.1"/>
    </source>
</evidence>
<feature type="domain" description="J" evidence="3">
    <location>
        <begin position="2"/>
        <end position="62"/>
    </location>
</feature>
<dbReference type="SUPFAM" id="SSF46565">
    <property type="entry name" value="Chaperone J-domain"/>
    <property type="match status" value="1"/>
</dbReference>
<proteinExistence type="predicted"/>
<accession>A0ABU7VXC9</accession>
<dbReference type="Pfam" id="PF14559">
    <property type="entry name" value="TPR_19"/>
    <property type="match status" value="1"/>
</dbReference>
<evidence type="ECO:0000256" key="1">
    <source>
        <dbReference type="ARBA" id="ARBA00022705"/>
    </source>
</evidence>
<dbReference type="InterPro" id="IPR019734">
    <property type="entry name" value="TPR_rpt"/>
</dbReference>
<dbReference type="InterPro" id="IPR036869">
    <property type="entry name" value="J_dom_sf"/>
</dbReference>
<sequence>MNPWTLLGIDKTNDLTMIKRAYSRLLKQAHPEEDPEGFQRLREAYEAARRIASAEQERQSGGADPSVHNPKLAVHMEEAAAAPALDSGDWAFSEPEPPEETASRFLRRAAEIYDRFASRIDAEVWHLLLDEDTYSGIEVRQILRFQLLNLLMDRPWLPQRVWRLFNQTFGWTELELELAQYFPERFVQHVMWQITGPLELRYDHLVPSAEAGADIEAFFALRDAAYNSFLQGDIEYTAELLAKAGEIVANDPDTLRLTGRLAAMRLSWEEAALAYGSLHREVPEEEDGRLGLADALLHLRRPEEAEALYRSLLEGNPEHQEALYGLAQSLNASNREAEARSVLKGLLIHYPEDLHARSALFAIDRARIENIRRGIVSGDRGKAAGLRELAELYLENEMYEACLETLHELEEAGELTGKQWFLLGTLGYAWEENGDARIPYLNQALQRGDLSAKDTREALYVRAEIYYKTGKYEESKADLLAYLTYDQGNAEVYYYLGEIERVRGRYEESIRYCRQAIGIQDLGYYHGTLARSYRELERFEDAAGEYRRTLAYHESGQISFEYGEVLKKLGRYGEAADMFRRADQLGGAPDALYELAYAYYLLQRYGDALEVLEKYASAENPTYGEEAIALTGDCHFRLRNWSSASACYNRAADRGFAPGLLRKLSIVCLLAARRFEEAYAPLQSVLEQEPDNEWAQLQTIRIYAELKRWWNYDKLLEKYLETFEQQARSLHIWFYGGLYFYHLKQYKNALKMFNAGYVLGLRGDTCSYLSLTYDSLNQWPEAAAMAREALESRPDHPDYRERLLRIEAKLQNKKSLLQKWGLQQVHTTYSSTIPLEFPDLLEEAEIREAWPKGVFPDDFFTYN</sequence>
<dbReference type="Pfam" id="PF13432">
    <property type="entry name" value="TPR_16"/>
    <property type="match status" value="2"/>
</dbReference>
<dbReference type="Pfam" id="PF13374">
    <property type="entry name" value="TPR_10"/>
    <property type="match status" value="1"/>
</dbReference>
<dbReference type="InterPro" id="IPR001623">
    <property type="entry name" value="DnaJ_domain"/>
</dbReference>
<dbReference type="SMART" id="SM00271">
    <property type="entry name" value="DnaJ"/>
    <property type="match status" value="1"/>
</dbReference>
<evidence type="ECO:0000256" key="2">
    <source>
        <dbReference type="ARBA" id="ARBA00023016"/>
    </source>
</evidence>
<dbReference type="PANTHER" id="PTHR12558:SF13">
    <property type="entry name" value="CELL DIVISION CYCLE PROTEIN 27 HOMOLOG"/>
    <property type="match status" value="1"/>
</dbReference>
<organism evidence="4 5">
    <name type="scientific">Paenibacillus haidiansis</name>
    <dbReference type="NCBI Taxonomy" id="1574488"/>
    <lineage>
        <taxon>Bacteria</taxon>
        <taxon>Bacillati</taxon>
        <taxon>Bacillota</taxon>
        <taxon>Bacilli</taxon>
        <taxon>Bacillales</taxon>
        <taxon>Paenibacillaceae</taxon>
        <taxon>Paenibacillus</taxon>
    </lineage>
</organism>